<keyword evidence="1 2" id="KW-0238">DNA-binding</keyword>
<evidence type="ECO:0000259" key="3">
    <source>
        <dbReference type="PROSITE" id="PS50118"/>
    </source>
</evidence>
<dbReference type="InterPro" id="IPR009071">
    <property type="entry name" value="HMG_box_dom"/>
</dbReference>
<feature type="domain" description="HMG box" evidence="3">
    <location>
        <begin position="124"/>
        <end position="187"/>
    </location>
</feature>
<evidence type="ECO:0000256" key="2">
    <source>
        <dbReference type="PROSITE-ProRule" id="PRU00267"/>
    </source>
</evidence>
<evidence type="ECO:0000256" key="1">
    <source>
        <dbReference type="ARBA" id="ARBA00023125"/>
    </source>
</evidence>
<dbReference type="Gene3D" id="1.10.30.10">
    <property type="entry name" value="High mobility group box domain"/>
    <property type="match status" value="1"/>
</dbReference>
<protein>
    <recommendedName>
        <fullName evidence="3">HMG box domain-containing protein</fullName>
    </recommendedName>
</protein>
<evidence type="ECO:0000313" key="4">
    <source>
        <dbReference type="EMBL" id="CAH2057236.1"/>
    </source>
</evidence>
<sequence>MNTLMLTTSGAVEDQPCVESNMSFSSYNMMDSGGAGIAESPPTYHRTYEQYVQGAVENSTDSTQDQASPELVVWSTLPYGLDYRTQYDYRSPYDTTRDYTTQQYARAPFTTKMGQAKALKEARIRRPMNAFMVWAKVERKKLADENPDLHNADLSKMLAGLTVSIPDAQSAHCASTERVQRQVHLEH</sequence>
<dbReference type="InterPro" id="IPR036910">
    <property type="entry name" value="HMG_box_dom_sf"/>
</dbReference>
<dbReference type="PROSITE" id="PS50118">
    <property type="entry name" value="HMG_BOX_2"/>
    <property type="match status" value="1"/>
</dbReference>
<dbReference type="PANTHER" id="PTHR10270">
    <property type="entry name" value="SOX TRANSCRIPTION FACTOR"/>
    <property type="match status" value="1"/>
</dbReference>
<dbReference type="InterPro" id="IPR050140">
    <property type="entry name" value="SRY-related_HMG-box_TF-like"/>
</dbReference>
<keyword evidence="2" id="KW-0539">Nucleus</keyword>
<dbReference type="SUPFAM" id="SSF47095">
    <property type="entry name" value="HMG-box"/>
    <property type="match status" value="1"/>
</dbReference>
<gene>
    <name evidence="4" type="ORF">IPOD504_LOCUS10100</name>
</gene>
<keyword evidence="5" id="KW-1185">Reference proteome</keyword>
<feature type="DNA-binding region" description="HMG box" evidence="2">
    <location>
        <begin position="124"/>
        <end position="187"/>
    </location>
</feature>
<dbReference type="Pfam" id="PF00505">
    <property type="entry name" value="HMG_box"/>
    <property type="match status" value="1"/>
</dbReference>
<accession>A0ABN8ILJ2</accession>
<reference evidence="4" key="1">
    <citation type="submission" date="2022-03" db="EMBL/GenBank/DDBJ databases">
        <authorList>
            <person name="Martin H S."/>
        </authorList>
    </citation>
    <scope>NUCLEOTIDE SEQUENCE</scope>
</reference>
<dbReference type="PANTHER" id="PTHR10270:SF317">
    <property type="entry name" value="TRANSCRIPTION FACTOR SOX-15-RELATED"/>
    <property type="match status" value="1"/>
</dbReference>
<evidence type="ECO:0000313" key="5">
    <source>
        <dbReference type="Proteomes" id="UP000837857"/>
    </source>
</evidence>
<dbReference type="EMBL" id="OW152836">
    <property type="protein sequence ID" value="CAH2057236.1"/>
    <property type="molecule type" value="Genomic_DNA"/>
</dbReference>
<feature type="non-terminal residue" evidence="4">
    <location>
        <position position="187"/>
    </location>
</feature>
<organism evidence="4 5">
    <name type="scientific">Iphiclides podalirius</name>
    <name type="common">scarce swallowtail</name>
    <dbReference type="NCBI Taxonomy" id="110791"/>
    <lineage>
        <taxon>Eukaryota</taxon>
        <taxon>Metazoa</taxon>
        <taxon>Ecdysozoa</taxon>
        <taxon>Arthropoda</taxon>
        <taxon>Hexapoda</taxon>
        <taxon>Insecta</taxon>
        <taxon>Pterygota</taxon>
        <taxon>Neoptera</taxon>
        <taxon>Endopterygota</taxon>
        <taxon>Lepidoptera</taxon>
        <taxon>Glossata</taxon>
        <taxon>Ditrysia</taxon>
        <taxon>Papilionoidea</taxon>
        <taxon>Papilionidae</taxon>
        <taxon>Papilioninae</taxon>
        <taxon>Iphiclides</taxon>
    </lineage>
</organism>
<name>A0ABN8ILJ2_9NEOP</name>
<dbReference type="Proteomes" id="UP000837857">
    <property type="component" value="Chromosome 24"/>
</dbReference>
<proteinExistence type="predicted"/>